<dbReference type="PANTHER" id="PTHR48043">
    <property type="entry name" value="EG:EG0003.4 PROTEIN-RELATED"/>
    <property type="match status" value="1"/>
</dbReference>
<dbReference type="EMBL" id="CAJNRF010002886">
    <property type="protein sequence ID" value="CAF2044119.1"/>
    <property type="molecule type" value="Genomic_DNA"/>
</dbReference>
<proteinExistence type="inferred from homology"/>
<evidence type="ECO:0000256" key="2">
    <source>
        <dbReference type="ARBA" id="ARBA00022676"/>
    </source>
</evidence>
<dbReference type="CDD" id="cd03784">
    <property type="entry name" value="GT1_Gtf-like"/>
    <property type="match status" value="1"/>
</dbReference>
<evidence type="ECO:0000313" key="6">
    <source>
        <dbReference type="EMBL" id="CAF2044119.1"/>
    </source>
</evidence>
<evidence type="ECO:0000256" key="3">
    <source>
        <dbReference type="ARBA" id="ARBA00022679"/>
    </source>
</evidence>
<reference evidence="6" key="1">
    <citation type="submission" date="2021-02" db="EMBL/GenBank/DDBJ databases">
        <authorList>
            <person name="Nowell W R."/>
        </authorList>
    </citation>
    <scope>NUCLEOTIDE SEQUENCE</scope>
</reference>
<gene>
    <name evidence="6" type="ORF">WKI299_LOCUS8873</name>
</gene>
<keyword evidence="4" id="KW-1133">Transmembrane helix</keyword>
<evidence type="ECO:0008006" key="8">
    <source>
        <dbReference type="Google" id="ProtNLM"/>
    </source>
</evidence>
<protein>
    <recommendedName>
        <fullName evidence="8">UDP-glucuronosyltransferase</fullName>
    </recommendedName>
</protein>
<evidence type="ECO:0000313" key="7">
    <source>
        <dbReference type="Proteomes" id="UP000663856"/>
    </source>
</evidence>
<feature type="transmembrane region" description="Helical" evidence="4">
    <location>
        <begin position="530"/>
        <end position="552"/>
    </location>
</feature>
<sequence length="555" mass="63586">MIRISIVFVLSCLVVSGLFQQHSNPSENTTEKKYIVIAVTFGTRSHAKSMLYIGEEMTKRGHEVVYMATQTAIQFAKGFNIPTVPLKIPPDVRSLKFFASNMVDKDVLISNGHSDEEIKKMEDEMIETRKRMTGHMSVIDSLSAVINLLSANEPYELAVFGLLDAFERRKPDLVICDYMIFACMDVCAHLNISYVITVRTMALMGHPDFPNYIPDPIIGRSFFSITLWERLYDKFILGPQFLLRLRPVFQHMNTIRTKYGLKTYYNPETNIVNCHILLTNFFGWDIPYLMSPFIHTVGPIVGRIELGKTIPNDLFHWLEEAKELNESVVYVAFGSIAIPSRDQIQIFLDGFSMSSSCDLHARKQEPHLRVLWSLSGISITDFPMESTKKLEGLNVRFEQWVPQLNVLTHAAVKLFLTHGGMESVHESLYAGKPSLIVPFFGDQQSNALLSRDRGVADFLDKNTMTSIDVCKKVHKLLTDYDNTSSELYRNLYKMSRIVHHNLNNYKHIYKVLEMEMDIGSQHLIPPSVSWLVAHNVDLWVIFLAIIWIVIYVTRF</sequence>
<comment type="caution">
    <text evidence="6">The sequence shown here is derived from an EMBL/GenBank/DDBJ whole genome shotgun (WGS) entry which is preliminary data.</text>
</comment>
<name>A0A816P4Y0_9BILA</name>
<dbReference type="InterPro" id="IPR002213">
    <property type="entry name" value="UDP_glucos_trans"/>
</dbReference>
<feature type="non-terminal residue" evidence="6">
    <location>
        <position position="555"/>
    </location>
</feature>
<keyword evidence="4" id="KW-0812">Transmembrane</keyword>
<keyword evidence="5" id="KW-0732">Signal</keyword>
<keyword evidence="3" id="KW-0808">Transferase</keyword>
<dbReference type="Gene3D" id="3.40.50.2000">
    <property type="entry name" value="Glycogen Phosphorylase B"/>
    <property type="match status" value="2"/>
</dbReference>
<keyword evidence="2" id="KW-0328">Glycosyltransferase</keyword>
<organism evidence="6 7">
    <name type="scientific">Rotaria magnacalcarata</name>
    <dbReference type="NCBI Taxonomy" id="392030"/>
    <lineage>
        <taxon>Eukaryota</taxon>
        <taxon>Metazoa</taxon>
        <taxon>Spiralia</taxon>
        <taxon>Gnathifera</taxon>
        <taxon>Rotifera</taxon>
        <taxon>Eurotatoria</taxon>
        <taxon>Bdelloidea</taxon>
        <taxon>Philodinida</taxon>
        <taxon>Philodinidae</taxon>
        <taxon>Rotaria</taxon>
    </lineage>
</organism>
<evidence type="ECO:0000256" key="1">
    <source>
        <dbReference type="ARBA" id="ARBA00009995"/>
    </source>
</evidence>
<dbReference type="SUPFAM" id="SSF53756">
    <property type="entry name" value="UDP-Glycosyltransferase/glycogen phosphorylase"/>
    <property type="match status" value="1"/>
</dbReference>
<accession>A0A816P4Y0</accession>
<dbReference type="GO" id="GO:0008194">
    <property type="term" value="F:UDP-glycosyltransferase activity"/>
    <property type="evidence" value="ECO:0007669"/>
    <property type="project" value="InterPro"/>
</dbReference>
<feature type="signal peptide" evidence="5">
    <location>
        <begin position="1"/>
        <end position="17"/>
    </location>
</feature>
<dbReference type="PANTHER" id="PTHR48043:SF145">
    <property type="entry name" value="FI06409P-RELATED"/>
    <property type="match status" value="1"/>
</dbReference>
<dbReference type="InterPro" id="IPR050271">
    <property type="entry name" value="UDP-glycosyltransferase"/>
</dbReference>
<comment type="similarity">
    <text evidence="1">Belongs to the UDP-glycosyltransferase family.</text>
</comment>
<dbReference type="Pfam" id="PF00201">
    <property type="entry name" value="UDPGT"/>
    <property type="match status" value="1"/>
</dbReference>
<keyword evidence="4" id="KW-0472">Membrane</keyword>
<dbReference type="AlphaFoldDB" id="A0A816P4Y0"/>
<evidence type="ECO:0000256" key="5">
    <source>
        <dbReference type="SAM" id="SignalP"/>
    </source>
</evidence>
<dbReference type="Proteomes" id="UP000663856">
    <property type="component" value="Unassembled WGS sequence"/>
</dbReference>
<feature type="chain" id="PRO_5032952428" description="UDP-glucuronosyltransferase" evidence="5">
    <location>
        <begin position="18"/>
        <end position="555"/>
    </location>
</feature>
<evidence type="ECO:0000256" key="4">
    <source>
        <dbReference type="SAM" id="Phobius"/>
    </source>
</evidence>